<comment type="caution">
    <text evidence="10">The sequence shown here is derived from an EMBL/GenBank/DDBJ whole genome shotgun (WGS) entry which is preliminary data.</text>
</comment>
<keyword evidence="11" id="KW-1185">Reference proteome</keyword>
<feature type="domain" description="NfeD integral membrane" evidence="8">
    <location>
        <begin position="236"/>
        <end position="350"/>
    </location>
</feature>
<dbReference type="Gene3D" id="2.40.50.140">
    <property type="entry name" value="Nucleic acid-binding proteins"/>
    <property type="match status" value="1"/>
</dbReference>
<evidence type="ECO:0000256" key="2">
    <source>
        <dbReference type="ARBA" id="ARBA00022692"/>
    </source>
</evidence>
<dbReference type="PANTHER" id="PTHR33507:SF3">
    <property type="entry name" value="INNER MEMBRANE PROTEIN YBBJ"/>
    <property type="match status" value="1"/>
</dbReference>
<gene>
    <name evidence="10" type="ORF">ACFO8Q_11370</name>
</gene>
<dbReference type="InterPro" id="IPR002810">
    <property type="entry name" value="NfeD-like_C"/>
</dbReference>
<dbReference type="RefSeq" id="WP_380025871.1">
    <property type="nucleotide sequence ID" value="NZ_JBHSHC010000093.1"/>
</dbReference>
<feature type="chain" id="PRO_5046124402" evidence="6">
    <location>
        <begin position="26"/>
        <end position="437"/>
    </location>
</feature>
<evidence type="ECO:0000313" key="10">
    <source>
        <dbReference type="EMBL" id="MFC4767953.1"/>
    </source>
</evidence>
<comment type="subcellular location">
    <subcellularLocation>
        <location evidence="1">Membrane</location>
        <topology evidence="1">Multi-pass membrane protein</topology>
    </subcellularLocation>
</comment>
<dbReference type="InterPro" id="IPR012340">
    <property type="entry name" value="NA-bd_OB-fold"/>
</dbReference>
<feature type="domain" description="NfeD1b N-terminal" evidence="9">
    <location>
        <begin position="33"/>
        <end position="215"/>
    </location>
</feature>
<feature type="transmembrane region" description="Helical" evidence="5">
    <location>
        <begin position="280"/>
        <end position="298"/>
    </location>
</feature>
<evidence type="ECO:0000313" key="11">
    <source>
        <dbReference type="Proteomes" id="UP001596002"/>
    </source>
</evidence>
<keyword evidence="3 5" id="KW-1133">Transmembrane helix</keyword>
<dbReference type="Pfam" id="PF24961">
    <property type="entry name" value="NfeD_membrane"/>
    <property type="match status" value="1"/>
</dbReference>
<feature type="transmembrane region" description="Helical" evidence="5">
    <location>
        <begin position="257"/>
        <end position="274"/>
    </location>
</feature>
<dbReference type="PANTHER" id="PTHR33507">
    <property type="entry name" value="INNER MEMBRANE PROTEIN YBBJ"/>
    <property type="match status" value="1"/>
</dbReference>
<dbReference type="InterPro" id="IPR056738">
    <property type="entry name" value="NfeD1b_N"/>
</dbReference>
<dbReference type="InterPro" id="IPR029045">
    <property type="entry name" value="ClpP/crotonase-like_dom_sf"/>
</dbReference>
<dbReference type="InterPro" id="IPR052165">
    <property type="entry name" value="Membrane_assoc_protease"/>
</dbReference>
<reference evidence="11" key="1">
    <citation type="journal article" date="2019" name="Int. J. Syst. Evol. Microbiol.">
        <title>The Global Catalogue of Microorganisms (GCM) 10K type strain sequencing project: providing services to taxonomists for standard genome sequencing and annotation.</title>
        <authorList>
            <consortium name="The Broad Institute Genomics Platform"/>
            <consortium name="The Broad Institute Genome Sequencing Center for Infectious Disease"/>
            <person name="Wu L."/>
            <person name="Ma J."/>
        </authorList>
    </citation>
    <scope>NUCLEOTIDE SEQUENCE [LARGE SCALE GENOMIC DNA]</scope>
    <source>
        <strain evidence="11">WYCCWR 12678</strain>
    </source>
</reference>
<dbReference type="EMBL" id="JBHSHC010000093">
    <property type="protein sequence ID" value="MFC4767953.1"/>
    <property type="molecule type" value="Genomic_DNA"/>
</dbReference>
<dbReference type="Pfam" id="PF25145">
    <property type="entry name" value="NfeD1b_N"/>
    <property type="match status" value="1"/>
</dbReference>
<keyword evidence="4 5" id="KW-0472">Membrane</keyword>
<evidence type="ECO:0000256" key="4">
    <source>
        <dbReference type="ARBA" id="ARBA00023136"/>
    </source>
</evidence>
<dbReference type="Gene3D" id="3.90.226.10">
    <property type="entry name" value="2-enoyl-CoA Hydratase, Chain A, domain 1"/>
    <property type="match status" value="1"/>
</dbReference>
<evidence type="ECO:0000256" key="3">
    <source>
        <dbReference type="ARBA" id="ARBA00022989"/>
    </source>
</evidence>
<dbReference type="Proteomes" id="UP001596002">
    <property type="component" value="Unassembled WGS sequence"/>
</dbReference>
<keyword evidence="2 5" id="KW-0812">Transmembrane</keyword>
<feature type="transmembrane region" description="Helical" evidence="5">
    <location>
        <begin position="305"/>
        <end position="325"/>
    </location>
</feature>
<proteinExistence type="predicted"/>
<evidence type="ECO:0000259" key="9">
    <source>
        <dbReference type="Pfam" id="PF25145"/>
    </source>
</evidence>
<evidence type="ECO:0000259" key="7">
    <source>
        <dbReference type="Pfam" id="PF01957"/>
    </source>
</evidence>
<feature type="signal peptide" evidence="6">
    <location>
        <begin position="1"/>
        <end position="25"/>
    </location>
</feature>
<dbReference type="InterPro" id="IPR056739">
    <property type="entry name" value="NfeD_membrane"/>
</dbReference>
<organism evidence="10 11">
    <name type="scientific">Effusibacillus consociatus</name>
    <dbReference type="NCBI Taxonomy" id="1117041"/>
    <lineage>
        <taxon>Bacteria</taxon>
        <taxon>Bacillati</taxon>
        <taxon>Bacillota</taxon>
        <taxon>Bacilli</taxon>
        <taxon>Bacillales</taxon>
        <taxon>Alicyclobacillaceae</taxon>
        <taxon>Effusibacillus</taxon>
    </lineage>
</organism>
<evidence type="ECO:0000256" key="1">
    <source>
        <dbReference type="ARBA" id="ARBA00004141"/>
    </source>
</evidence>
<feature type="transmembrane region" description="Helical" evidence="5">
    <location>
        <begin position="331"/>
        <end position="352"/>
    </location>
</feature>
<evidence type="ECO:0000256" key="6">
    <source>
        <dbReference type="SAM" id="SignalP"/>
    </source>
</evidence>
<accession>A0ABV9Q2F3</accession>
<dbReference type="Pfam" id="PF01957">
    <property type="entry name" value="NfeD"/>
    <property type="match status" value="1"/>
</dbReference>
<evidence type="ECO:0000259" key="8">
    <source>
        <dbReference type="Pfam" id="PF24961"/>
    </source>
</evidence>
<evidence type="ECO:0000256" key="5">
    <source>
        <dbReference type="SAM" id="Phobius"/>
    </source>
</evidence>
<protein>
    <submittedName>
        <fullName evidence="10">Nodulation protein NfeD</fullName>
    </submittedName>
</protein>
<dbReference type="SUPFAM" id="SSF52096">
    <property type="entry name" value="ClpP/crotonase"/>
    <property type="match status" value="1"/>
</dbReference>
<feature type="domain" description="NfeD-like C-terminal" evidence="7">
    <location>
        <begin position="382"/>
        <end position="435"/>
    </location>
</feature>
<feature type="transmembrane region" description="Helical" evidence="5">
    <location>
        <begin position="230"/>
        <end position="250"/>
    </location>
</feature>
<name>A0ABV9Q2F3_9BACL</name>
<keyword evidence="6" id="KW-0732">Signal</keyword>
<sequence>MRFLRIVSLMSFIFAFLLIPFQAFAETKPAPDVYVIDIESTIETGLAQSLERAFNEADRIQPKAILLRIDTLGGSVNAALDIGRVIRESKIPVIAYVEHNAISAGAYIALNAKHIAMAPGSTIGAAEPRTIDGKTADPKTVAYWASDMRAAAEANGRNGEVAAGMVDVNLVIPGLKKQGQLISLSAQQAVDQKIADGIFKTQEDVLAHYGYSSTRTAEYKMSFAEKLARFVTHPFVIPVLLIIGIVGLVIELLIPGVTLPGVIGTAAFALFFFGHMIAGFAGWESLFLFLLGVLLLVIEMFVTSFGILGVAGIVAIGASVGVAVYDVKYGVQSFLVSLVFAGIAAWITIKYFGHRGAWNKLILKDQFTKEEGYVPAKSYNYLLYQEGTALTPLRPAGTAVINEQRYDVVSEGDFINAGESIVVVHVEGVRIVVRRKS</sequence>
<dbReference type="CDD" id="cd07021">
    <property type="entry name" value="Clp_protease_NfeD_like"/>
    <property type="match status" value="1"/>
</dbReference>